<evidence type="ECO:0000256" key="2">
    <source>
        <dbReference type="ARBA" id="ARBA00023235"/>
    </source>
</evidence>
<dbReference type="Pfam" id="PF01177">
    <property type="entry name" value="Asp_Glu_race"/>
    <property type="match status" value="1"/>
</dbReference>
<dbReference type="InterPro" id="IPR015942">
    <property type="entry name" value="Asp/Glu/hydantoin_racemase"/>
</dbReference>
<evidence type="ECO:0000313" key="4">
    <source>
        <dbReference type="Proteomes" id="UP000271031"/>
    </source>
</evidence>
<accession>A0A3M8DNJ9</accession>
<dbReference type="RefSeq" id="WP_122917911.1">
    <property type="nucleotide sequence ID" value="NZ_RHHQ01000008.1"/>
</dbReference>
<name>A0A3M8DNJ9_9BACL</name>
<organism evidence="3 4">
    <name type="scientific">Brevibacillus fluminis</name>
    <dbReference type="NCBI Taxonomy" id="511487"/>
    <lineage>
        <taxon>Bacteria</taxon>
        <taxon>Bacillati</taxon>
        <taxon>Bacillota</taxon>
        <taxon>Bacilli</taxon>
        <taxon>Bacillales</taxon>
        <taxon>Paenibacillaceae</taxon>
        <taxon>Brevibacillus</taxon>
    </lineage>
</organism>
<dbReference type="AlphaFoldDB" id="A0A3M8DNJ9"/>
<proteinExistence type="inferred from homology"/>
<comment type="similarity">
    <text evidence="1">Belongs to the aspartate/glutamate racemases family.</text>
</comment>
<keyword evidence="4" id="KW-1185">Reference proteome</keyword>
<dbReference type="NCBIfam" id="TIGR00035">
    <property type="entry name" value="asp_race"/>
    <property type="match status" value="1"/>
</dbReference>
<protein>
    <submittedName>
        <fullName evidence="3">Aspartate/glutamate racemase family protein</fullName>
    </submittedName>
</protein>
<reference evidence="3 4" key="1">
    <citation type="submission" date="2018-10" db="EMBL/GenBank/DDBJ databases">
        <title>Phylogenomics of Brevibacillus.</title>
        <authorList>
            <person name="Dunlap C."/>
        </authorList>
    </citation>
    <scope>NUCLEOTIDE SEQUENCE [LARGE SCALE GENOMIC DNA]</scope>
    <source>
        <strain evidence="3 4">JCM 15716</strain>
    </source>
</reference>
<dbReference type="InterPro" id="IPR018187">
    <property type="entry name" value="Asp/Glu_racemase_AS_1"/>
</dbReference>
<dbReference type="PANTHER" id="PTHR21198:SF7">
    <property type="entry name" value="ASPARTATE-GLUTAMATE RACEMASE FAMILY"/>
    <property type="match status" value="1"/>
</dbReference>
<dbReference type="InterPro" id="IPR004380">
    <property type="entry name" value="Asp_race"/>
</dbReference>
<evidence type="ECO:0000256" key="1">
    <source>
        <dbReference type="ARBA" id="ARBA00007847"/>
    </source>
</evidence>
<dbReference type="GO" id="GO:0047661">
    <property type="term" value="F:amino-acid racemase activity"/>
    <property type="evidence" value="ECO:0007669"/>
    <property type="project" value="InterPro"/>
</dbReference>
<dbReference type="OrthoDB" id="9803739at2"/>
<dbReference type="PANTHER" id="PTHR21198">
    <property type="entry name" value="GLUTAMATE RACEMASE"/>
    <property type="match status" value="1"/>
</dbReference>
<dbReference type="InterPro" id="IPR001920">
    <property type="entry name" value="Asp/Glu_race"/>
</dbReference>
<dbReference type="Proteomes" id="UP000271031">
    <property type="component" value="Unassembled WGS sequence"/>
</dbReference>
<dbReference type="PROSITE" id="PS00923">
    <property type="entry name" value="ASP_GLU_RACEMASE_1"/>
    <property type="match status" value="1"/>
</dbReference>
<sequence>MKTIGLIGGMSWESTAVYYRIINELVREKLGDLHSARCLLHSVNFQEVVDCQKAGDWERAAAILAESAQGLERAGADCILICTNTMHKIADEVASAVNIPLLHIADVTAAKILAQGKRTVGMVATQYTMEQDFYIERMKQHGIEVIVPEADDRATVHNIIFGELCAGQIKESSREQYRRIMQKLVDRGAEGMIFGCTEITLLVSQDDVVVPIFDTTYLHAEEAIRFALEG</sequence>
<dbReference type="EMBL" id="RHHQ01000008">
    <property type="protein sequence ID" value="RNB89656.1"/>
    <property type="molecule type" value="Genomic_DNA"/>
</dbReference>
<dbReference type="SUPFAM" id="SSF53681">
    <property type="entry name" value="Aspartate/glutamate racemase"/>
    <property type="match status" value="2"/>
</dbReference>
<gene>
    <name evidence="3" type="ORF">EDM56_10780</name>
</gene>
<keyword evidence="2" id="KW-0413">Isomerase</keyword>
<dbReference type="Gene3D" id="3.40.50.1860">
    <property type="match status" value="2"/>
</dbReference>
<evidence type="ECO:0000313" key="3">
    <source>
        <dbReference type="EMBL" id="RNB89656.1"/>
    </source>
</evidence>
<comment type="caution">
    <text evidence="3">The sequence shown here is derived from an EMBL/GenBank/DDBJ whole genome shotgun (WGS) entry which is preliminary data.</text>
</comment>